<protein>
    <submittedName>
        <fullName evidence="1">DUF1826 domain-containing protein</fullName>
    </submittedName>
</protein>
<dbReference type="RefSeq" id="WP_318650941.1">
    <property type="nucleotide sequence ID" value="NZ_CP137852.1"/>
</dbReference>
<gene>
    <name evidence="1" type="ORF">R9Z33_08925</name>
</gene>
<keyword evidence="2" id="KW-1185">Reference proteome</keyword>
<sequence>MPLLCEAFAPDAATHEAPPRAVIGTPETVLLTALRPDVALALWLREEPASFARPLRPLRQAGSFRALAEGKPEEALDLLCEQLPAGAPIDLLSDMLRLSHMFAVLTRNEHVRLRFDGITGDACRKFHVDSVGFRLLVTYAGPGTQWSMGDPEAGAGIEEVPRCAVALFRGRKREGATTLHRSPPLSHLPEAQRSRLVFCIDEPDCCA</sequence>
<accession>A0ABZ0PMM2</accession>
<organism evidence="1 2">
    <name type="scientific">Sediminicoccus rosea</name>
    <dbReference type="NCBI Taxonomy" id="1225128"/>
    <lineage>
        <taxon>Bacteria</taxon>
        <taxon>Pseudomonadati</taxon>
        <taxon>Pseudomonadota</taxon>
        <taxon>Alphaproteobacteria</taxon>
        <taxon>Acetobacterales</taxon>
        <taxon>Roseomonadaceae</taxon>
        <taxon>Sediminicoccus</taxon>
    </lineage>
</organism>
<dbReference type="EMBL" id="CP137852">
    <property type="protein sequence ID" value="WPB86984.1"/>
    <property type="molecule type" value="Genomic_DNA"/>
</dbReference>
<dbReference type="InterPro" id="IPR014955">
    <property type="entry name" value="DUF1826"/>
</dbReference>
<evidence type="ECO:0000313" key="1">
    <source>
        <dbReference type="EMBL" id="WPB86984.1"/>
    </source>
</evidence>
<dbReference type="Proteomes" id="UP001305521">
    <property type="component" value="Chromosome"/>
</dbReference>
<dbReference type="Pfam" id="PF08856">
    <property type="entry name" value="DUF1826"/>
    <property type="match status" value="1"/>
</dbReference>
<reference evidence="1 2" key="1">
    <citation type="submission" date="2023-11" db="EMBL/GenBank/DDBJ databases">
        <title>Arctic aerobic anoxygenic photoheterotroph Sediminicoccus rosea KRV36 adapts its photosynthesis to long days of polar summer.</title>
        <authorList>
            <person name="Tomasch J."/>
            <person name="Kopejtka K."/>
            <person name="Bily T."/>
            <person name="Gardiner A.T."/>
            <person name="Gardian Z."/>
            <person name="Shivaramu S."/>
            <person name="Koblizek M."/>
            <person name="Engelhardt F."/>
            <person name="Kaftan D."/>
        </authorList>
    </citation>
    <scope>NUCLEOTIDE SEQUENCE [LARGE SCALE GENOMIC DNA]</scope>
    <source>
        <strain evidence="1 2">R-30</strain>
    </source>
</reference>
<evidence type="ECO:0000313" key="2">
    <source>
        <dbReference type="Proteomes" id="UP001305521"/>
    </source>
</evidence>
<proteinExistence type="predicted"/>
<name>A0ABZ0PMM2_9PROT</name>